<dbReference type="InterPro" id="IPR036397">
    <property type="entry name" value="RNaseH_sf"/>
</dbReference>
<keyword evidence="1" id="KW-0645">Protease</keyword>
<sequence>MSQRPSEVLALSSKILAFLSYHTILIRARQTSFHNTLPLLVFPTPLYEILIMELVSNGGAEGSSFLITRHKLTGHNYHQWAKAILMFITGRGKDEYLFSTTEPPKKDDKRFKVWNTENNLVMSWLINAMDTEIGQNFLFYDTAHEIWMAAKETYSDSDNTADLFDIKGALHDLRQGEMTVTHYYNTLSRFWQQLDVFETMDWECPGDASRYKRIIEKERVFKFLLGLDKSLDEVRGRILGTKPLPTIREAFSEVRREESRKKLMMGTRPFSNVQEGSALISQGSTNIQEGTALVSRGYDARQKKGRPWCDHCRRPGHTKETCWKIHGKPTDWKSNKEKESRAFVADPEGKERSTNDSTLFSKEQVDWLQKMFSQGSSTNPVISTGSAAQRGNFLIALHTKTEDSSGWIIDSGASDHMTGDISVLHDCSPCHENYKVRIADGSLSTLTGIGRVIISETLTLNQVLLVPKLSCNLLSISKLTRDLNCVAKFSSSHCLFQDLASGMMIGNAKESKGLYWFRAAGKQDSQAHHVSFSDPRLNLSLDSNKESTIMLLHYRLGHPNFMYLSKMFPALFKNKNPKLFQCEICQFSKHCRNSYPSQNYKPSKPFSIIHSDIWGPSRVHNISGARWFVSFVDDHTRVTWVFLMKEKSEVGSIFKFFHSMIQTQFQAKIQVFRTDNAREYFNVILGNYLLENGIIHQSSCIDTPQQNGIAERKNRHLLEVARSIRFTTHVPKQFWGEAVLNATYLINRMPSRVLKFDTPCQTLSKNFPLNRIITDIPFKVFGCSAYVHLPPLQRSKHDPKSVKCIFIGYSSYQKGYKCYCPSTRKTYNTMDVTFLENVPFYTKTHIQGENPINQQVEYQFWDVPVPDFGVPEPNFSSEPSMAPDGPPSESHQIQGDKESIGKELQVYSRRQTNPKPVDLHPELPPVPCQTDDPKSNPTGIIQGNIDSPVITDDIDSMDDLNRPVAHRKGVRSCTQHPISKFVSYEKLSPNLRALITNLESIALPNCIQEALQHPEWRKAVNEEIQALQKNDTWKIMKLPQGKRPVGCKWVFNVKYKADGRIDRYKARLVAKGFTQTYGIDFQETFAPVAKLNTIRVLLSLAANLDWNLHQLDVKNAFLNGDLEEEVYMEIPPGLKHSSSNDLVCKLQKSLYGLKQSPRAWFERFTKVIKGEEFSQGQSDHTLFIKRSPGGKITVLIVYVDDIIVTGNDEEEISRLKTILSKEFEIKDLGTLRYFLGMEVARSSKGIFVSQRKYTLDLLKETGMLGCKPSNTPMDPFNKIGSKEDMVAVDKGRYQRLVGRLIYLSHTRPDISFAVSMVSQFMNNPTEEHQEAVYRILRYLKMTPGKGLFFKRVASRDVEIFSDADWAGSLTDRRSTSGYCTYVWGNLVTWRSKKQSVVARSSAEAEVRAMAHGICEGIWLKRLLEELQLAPHGPMKLMCDNQAAISIAKNPVHHDRTKHVEIDRHFIKEKIEQKIIEVDYIPTRQQIADIMTKAVPRTQFDILLSKLGMINIHCPA</sequence>
<dbReference type="InterPro" id="IPR043502">
    <property type="entry name" value="DNA/RNA_pol_sf"/>
</dbReference>
<evidence type="ECO:0000313" key="5">
    <source>
        <dbReference type="Proteomes" id="UP000288805"/>
    </source>
</evidence>
<feature type="region of interest" description="Disordered" evidence="2">
    <location>
        <begin position="333"/>
        <end position="356"/>
    </location>
</feature>
<dbReference type="CDD" id="cd09272">
    <property type="entry name" value="RNase_HI_RT_Ty1"/>
    <property type="match status" value="1"/>
</dbReference>
<dbReference type="GO" id="GO:0004190">
    <property type="term" value="F:aspartic-type endopeptidase activity"/>
    <property type="evidence" value="ECO:0007669"/>
    <property type="project" value="UniProtKB-KW"/>
</dbReference>
<dbReference type="Pfam" id="PF07727">
    <property type="entry name" value="RVT_2"/>
    <property type="match status" value="1"/>
</dbReference>
<dbReference type="GO" id="GO:0003676">
    <property type="term" value="F:nucleic acid binding"/>
    <property type="evidence" value="ECO:0007669"/>
    <property type="project" value="InterPro"/>
</dbReference>
<dbReference type="PANTHER" id="PTHR11439">
    <property type="entry name" value="GAG-POL-RELATED RETROTRANSPOSON"/>
    <property type="match status" value="1"/>
</dbReference>
<evidence type="ECO:0000259" key="3">
    <source>
        <dbReference type="PROSITE" id="PS50994"/>
    </source>
</evidence>
<feature type="region of interest" description="Disordered" evidence="2">
    <location>
        <begin position="871"/>
        <end position="896"/>
    </location>
</feature>
<gene>
    <name evidence="4" type="primary">POLX_2461</name>
    <name evidence="4" type="ORF">CK203_041240</name>
</gene>
<dbReference type="SUPFAM" id="SSF56672">
    <property type="entry name" value="DNA/RNA polymerases"/>
    <property type="match status" value="1"/>
</dbReference>
<protein>
    <submittedName>
        <fullName evidence="4">Retrovirus-related Pol polyprotein from transposon TNT 1-94</fullName>
    </submittedName>
</protein>
<proteinExistence type="predicted"/>
<dbReference type="Pfam" id="PF22936">
    <property type="entry name" value="Pol_BBD"/>
    <property type="match status" value="1"/>
</dbReference>
<accession>A0A438HJB5</accession>
<dbReference type="GO" id="GO:0015074">
    <property type="term" value="P:DNA integration"/>
    <property type="evidence" value="ECO:0007669"/>
    <property type="project" value="InterPro"/>
</dbReference>
<keyword evidence="1" id="KW-0064">Aspartyl protease</keyword>
<evidence type="ECO:0000256" key="1">
    <source>
        <dbReference type="ARBA" id="ARBA00022750"/>
    </source>
</evidence>
<organism evidence="4 5">
    <name type="scientific">Vitis vinifera</name>
    <name type="common">Grape</name>
    <dbReference type="NCBI Taxonomy" id="29760"/>
    <lineage>
        <taxon>Eukaryota</taxon>
        <taxon>Viridiplantae</taxon>
        <taxon>Streptophyta</taxon>
        <taxon>Embryophyta</taxon>
        <taxon>Tracheophyta</taxon>
        <taxon>Spermatophyta</taxon>
        <taxon>Magnoliopsida</taxon>
        <taxon>eudicotyledons</taxon>
        <taxon>Gunneridae</taxon>
        <taxon>Pentapetalae</taxon>
        <taxon>rosids</taxon>
        <taxon>Vitales</taxon>
        <taxon>Vitaceae</taxon>
        <taxon>Viteae</taxon>
        <taxon>Vitis</taxon>
    </lineage>
</organism>
<dbReference type="InterPro" id="IPR013103">
    <property type="entry name" value="RVT_2"/>
</dbReference>
<feature type="domain" description="Integrase catalytic" evidence="3">
    <location>
        <begin position="601"/>
        <end position="767"/>
    </location>
</feature>
<reference evidence="4 5" key="1">
    <citation type="journal article" date="2018" name="PLoS Genet.">
        <title>Population sequencing reveals clonal diversity and ancestral inbreeding in the grapevine cultivar Chardonnay.</title>
        <authorList>
            <person name="Roach M.J."/>
            <person name="Johnson D.L."/>
            <person name="Bohlmann J."/>
            <person name="van Vuuren H.J."/>
            <person name="Jones S.J."/>
            <person name="Pretorius I.S."/>
            <person name="Schmidt S.A."/>
            <person name="Borneman A.R."/>
        </authorList>
    </citation>
    <scope>NUCLEOTIDE SEQUENCE [LARGE SCALE GENOMIC DNA]</scope>
    <source>
        <strain evidence="5">cv. Chardonnay</strain>
        <tissue evidence="4">Leaf</tissue>
    </source>
</reference>
<name>A0A438HJB5_VITVI</name>
<dbReference type="SUPFAM" id="SSF53098">
    <property type="entry name" value="Ribonuclease H-like"/>
    <property type="match status" value="1"/>
</dbReference>
<keyword evidence="1" id="KW-0378">Hydrolase</keyword>
<dbReference type="InterPro" id="IPR057670">
    <property type="entry name" value="SH3_retrovirus"/>
</dbReference>
<dbReference type="InterPro" id="IPR054722">
    <property type="entry name" value="PolX-like_BBD"/>
</dbReference>
<dbReference type="InterPro" id="IPR001584">
    <property type="entry name" value="Integrase_cat-core"/>
</dbReference>
<dbReference type="PANTHER" id="PTHR11439:SF486">
    <property type="entry name" value="RLK (RECEPTOR-LIKE KINASE) PROTEIN, PUTATIVE-RELATED"/>
    <property type="match status" value="1"/>
</dbReference>
<evidence type="ECO:0000256" key="2">
    <source>
        <dbReference type="SAM" id="MobiDB-lite"/>
    </source>
</evidence>
<dbReference type="Gene3D" id="3.30.420.10">
    <property type="entry name" value="Ribonuclease H-like superfamily/Ribonuclease H"/>
    <property type="match status" value="1"/>
</dbReference>
<dbReference type="Pfam" id="PF25597">
    <property type="entry name" value="SH3_retrovirus"/>
    <property type="match status" value="1"/>
</dbReference>
<dbReference type="Proteomes" id="UP000288805">
    <property type="component" value="Unassembled WGS sequence"/>
</dbReference>
<feature type="compositionally biased region" description="Basic and acidic residues" evidence="2">
    <location>
        <begin position="333"/>
        <end position="354"/>
    </location>
</feature>
<dbReference type="InterPro" id="IPR012337">
    <property type="entry name" value="RNaseH-like_sf"/>
</dbReference>
<evidence type="ECO:0000313" key="4">
    <source>
        <dbReference type="EMBL" id="RVW84538.1"/>
    </source>
</evidence>
<dbReference type="EMBL" id="QGNW01000215">
    <property type="protein sequence ID" value="RVW84538.1"/>
    <property type="molecule type" value="Genomic_DNA"/>
</dbReference>
<comment type="caution">
    <text evidence="4">The sequence shown here is derived from an EMBL/GenBank/DDBJ whole genome shotgun (WGS) entry which is preliminary data.</text>
</comment>
<dbReference type="Pfam" id="PF13976">
    <property type="entry name" value="gag_pre-integrs"/>
    <property type="match status" value="1"/>
</dbReference>
<dbReference type="InterPro" id="IPR025724">
    <property type="entry name" value="GAG-pre-integrase_dom"/>
</dbReference>
<dbReference type="PROSITE" id="PS50994">
    <property type="entry name" value="INTEGRASE"/>
    <property type="match status" value="1"/>
</dbReference>